<dbReference type="SMART" id="SM00116">
    <property type="entry name" value="CBS"/>
    <property type="match status" value="2"/>
</dbReference>
<evidence type="ECO:0000313" key="5">
    <source>
        <dbReference type="Proteomes" id="UP000199555"/>
    </source>
</evidence>
<dbReference type="SUPFAM" id="SSF54631">
    <property type="entry name" value="CBS-domain pair"/>
    <property type="match status" value="1"/>
</dbReference>
<evidence type="ECO:0000256" key="2">
    <source>
        <dbReference type="PROSITE-ProRule" id="PRU00703"/>
    </source>
</evidence>
<dbReference type="EMBL" id="FNGE01000002">
    <property type="protein sequence ID" value="SDK62073.1"/>
    <property type="molecule type" value="Genomic_DNA"/>
</dbReference>
<dbReference type="PANTHER" id="PTHR43080:SF2">
    <property type="entry name" value="CBS DOMAIN-CONTAINING PROTEIN"/>
    <property type="match status" value="1"/>
</dbReference>
<dbReference type="STRING" id="525640.SAMN04487971_10215"/>
<dbReference type="Proteomes" id="UP000199555">
    <property type="component" value="Unassembled WGS sequence"/>
</dbReference>
<evidence type="ECO:0000259" key="3">
    <source>
        <dbReference type="PROSITE" id="PS51371"/>
    </source>
</evidence>
<dbReference type="InterPro" id="IPR051257">
    <property type="entry name" value="Diverse_CBS-Domain"/>
</dbReference>
<feature type="domain" description="CBS" evidence="3">
    <location>
        <begin position="72"/>
        <end position="129"/>
    </location>
</feature>
<dbReference type="OrthoDB" id="9802114at2"/>
<gene>
    <name evidence="4" type="ORF">SAMN04487971_10215</name>
</gene>
<dbReference type="Gene3D" id="3.10.580.10">
    <property type="entry name" value="CBS-domain"/>
    <property type="match status" value="1"/>
</dbReference>
<dbReference type="PANTHER" id="PTHR43080">
    <property type="entry name" value="CBS DOMAIN-CONTAINING PROTEIN CBSX3, MITOCHONDRIAL"/>
    <property type="match status" value="1"/>
</dbReference>
<evidence type="ECO:0000256" key="1">
    <source>
        <dbReference type="ARBA" id="ARBA00023122"/>
    </source>
</evidence>
<keyword evidence="1 2" id="KW-0129">CBS domain</keyword>
<dbReference type="RefSeq" id="WP_090752175.1">
    <property type="nucleotide sequence ID" value="NZ_FNGE01000002.1"/>
</dbReference>
<organism evidence="4 5">
    <name type="scientific">Paracoccus chinensis</name>
    <dbReference type="NCBI Taxonomy" id="525640"/>
    <lineage>
        <taxon>Bacteria</taxon>
        <taxon>Pseudomonadati</taxon>
        <taxon>Pseudomonadota</taxon>
        <taxon>Alphaproteobacteria</taxon>
        <taxon>Rhodobacterales</taxon>
        <taxon>Paracoccaceae</taxon>
        <taxon>Paracoccus</taxon>
    </lineage>
</organism>
<keyword evidence="5" id="KW-1185">Reference proteome</keyword>
<dbReference type="InterPro" id="IPR000644">
    <property type="entry name" value="CBS_dom"/>
</dbReference>
<feature type="domain" description="CBS" evidence="3">
    <location>
        <begin position="7"/>
        <end position="65"/>
    </location>
</feature>
<proteinExistence type="predicted"/>
<dbReference type="PROSITE" id="PS51371">
    <property type="entry name" value="CBS"/>
    <property type="match status" value="2"/>
</dbReference>
<dbReference type="AlphaFoldDB" id="A0A1G9DDY3"/>
<dbReference type="Pfam" id="PF00571">
    <property type="entry name" value="CBS"/>
    <property type="match status" value="2"/>
</dbReference>
<name>A0A1G9DDY3_9RHOB</name>
<reference evidence="5" key="1">
    <citation type="submission" date="2016-10" db="EMBL/GenBank/DDBJ databases">
        <authorList>
            <person name="Varghese N."/>
            <person name="Submissions S."/>
        </authorList>
    </citation>
    <scope>NUCLEOTIDE SEQUENCE [LARGE SCALE GENOMIC DNA]</scope>
    <source>
        <strain evidence="5">CGMCC 1.7655</strain>
    </source>
</reference>
<evidence type="ECO:0000313" key="4">
    <source>
        <dbReference type="EMBL" id="SDK62073.1"/>
    </source>
</evidence>
<sequence>MRVGEIMALYVEFIPAEVPVSEAAELMGELDVGALPVGTAEDLQGVVTDRDILYRVVARGLNGAEVTVGAIATRPVIGCGEEDSLQDAMNLMAAHHIRRLAVRDDGGRVIGWLTLGDVARHLLVESGSVQTVLRDLTEGHGTEAAPEARPVQVR</sequence>
<dbReference type="InterPro" id="IPR046342">
    <property type="entry name" value="CBS_dom_sf"/>
</dbReference>
<protein>
    <submittedName>
        <fullName evidence="4">CBS domain-containing protein</fullName>
    </submittedName>
</protein>
<accession>A0A1G9DDY3</accession>